<dbReference type="InterPro" id="IPR000209">
    <property type="entry name" value="Peptidase_S8/S53_dom"/>
</dbReference>
<evidence type="ECO:0000259" key="7">
    <source>
        <dbReference type="Pfam" id="PF18962"/>
    </source>
</evidence>
<keyword evidence="9" id="KW-1185">Reference proteome</keyword>
<proteinExistence type="inferred from homology"/>
<organism evidence="8 9">
    <name type="scientific">Paraflavisolibacter caeni</name>
    <dbReference type="NCBI Taxonomy" id="2982496"/>
    <lineage>
        <taxon>Bacteria</taxon>
        <taxon>Pseudomonadati</taxon>
        <taxon>Bacteroidota</taxon>
        <taxon>Chitinophagia</taxon>
        <taxon>Chitinophagales</taxon>
        <taxon>Chitinophagaceae</taxon>
        <taxon>Paraflavisolibacter</taxon>
    </lineage>
</organism>
<gene>
    <name evidence="8" type="ORF">OCK74_14040</name>
</gene>
<protein>
    <submittedName>
        <fullName evidence="8">S8 family peptidase</fullName>
    </submittedName>
</protein>
<sequence length="657" mass="72070">MHVLKFGLLLIFFLSANLASGQKYLVRFTNKDNSRFTLSNPSAFLSQRAIDRRKRYAIALDSTDLPISPAYIDSLRSVQGITILNASKWLNQVSIQIPNISALNRISLFPFVASSSLIASRLLQNHDTGIALLGKKSSKRNRLKPLKESKITYNYFDYGRAYNQVHIHNGEFLHNIGLRGHGMIIGMLDAGFQNYTLLNAFDSINANNQVLGTWDFVTNNATVEDDHEHGMECLSIIAGNIPGYFVGTAPKANFYLYRTENSITEFPIEEHDWVCGAEKIDSAGGDVISSSLGYFQFDNPQLNHTYADMNGNITIAARGADLAARKGILVVNAIGNEGNDRWKYLSTPADGDSVLAVGAVTTNEQPAVFSSYGPSSDGQIKPDVVAVGAGTWVQLPNNTLGTGNGTSFACPIIAGLATCLWQGFQEYNNMTIINALRQSGSMASNPDDRIGYGVPDVKKAVAILLKQFATATASFNNCRTTIKWKSKDVSAMKYAIERKTLNDSTFKIIAEFSGTGTVLSTRNYELTDILTRIDSGPIFYRIHQIIDTTSSSLLAVYLDTVSVNVQTSCDVLNQINVFPNPTPGKFTVQTAFDEAISNLKIVVFNAAGQTVFTRKETKPEGSFNYIIDAPQLANGKYFVSVYKDNDLLETKELIIAK</sequence>
<dbReference type="EMBL" id="JAOTIF010000011">
    <property type="protein sequence ID" value="MCU7550238.1"/>
    <property type="molecule type" value="Genomic_DNA"/>
</dbReference>
<dbReference type="InterPro" id="IPR050131">
    <property type="entry name" value="Peptidase_S8_subtilisin-like"/>
</dbReference>
<evidence type="ECO:0000256" key="2">
    <source>
        <dbReference type="ARBA" id="ARBA00022670"/>
    </source>
</evidence>
<feature type="active site" description="Charge relay system" evidence="5">
    <location>
        <position position="229"/>
    </location>
</feature>
<evidence type="ECO:0000256" key="1">
    <source>
        <dbReference type="ARBA" id="ARBA00011073"/>
    </source>
</evidence>
<evidence type="ECO:0000256" key="4">
    <source>
        <dbReference type="ARBA" id="ARBA00022825"/>
    </source>
</evidence>
<keyword evidence="3 5" id="KW-0378">Hydrolase</keyword>
<comment type="similarity">
    <text evidence="1 5">Belongs to the peptidase S8 family.</text>
</comment>
<dbReference type="PROSITE" id="PS51892">
    <property type="entry name" value="SUBTILASE"/>
    <property type="match status" value="1"/>
</dbReference>
<feature type="domain" description="Peptidase S8/S53" evidence="6">
    <location>
        <begin position="180"/>
        <end position="453"/>
    </location>
</feature>
<dbReference type="RefSeq" id="WP_279297679.1">
    <property type="nucleotide sequence ID" value="NZ_JAOTIF010000011.1"/>
</dbReference>
<dbReference type="Pfam" id="PF18962">
    <property type="entry name" value="Por_Secre_tail"/>
    <property type="match status" value="1"/>
</dbReference>
<dbReference type="Proteomes" id="UP001155483">
    <property type="component" value="Unassembled WGS sequence"/>
</dbReference>
<dbReference type="Gene3D" id="3.40.50.200">
    <property type="entry name" value="Peptidase S8/S53 domain"/>
    <property type="match status" value="1"/>
</dbReference>
<dbReference type="AlphaFoldDB" id="A0A9X3BIP0"/>
<reference evidence="8" key="2">
    <citation type="submission" date="2023-04" db="EMBL/GenBank/DDBJ databases">
        <title>Paracnuella aquatica gen. nov., sp. nov., a member of the family Chitinophagaceae isolated from a hot spring.</title>
        <authorList>
            <person name="Wang C."/>
        </authorList>
    </citation>
    <scope>NUCLEOTIDE SEQUENCE</scope>
    <source>
        <strain evidence="8">LB-8</strain>
    </source>
</reference>
<evidence type="ECO:0000313" key="8">
    <source>
        <dbReference type="EMBL" id="MCU7550238.1"/>
    </source>
</evidence>
<feature type="active site" description="Charge relay system" evidence="5">
    <location>
        <position position="189"/>
    </location>
</feature>
<dbReference type="PANTHER" id="PTHR43806">
    <property type="entry name" value="PEPTIDASE S8"/>
    <property type="match status" value="1"/>
</dbReference>
<dbReference type="PRINTS" id="PR00723">
    <property type="entry name" value="SUBTILISIN"/>
</dbReference>
<dbReference type="InterPro" id="IPR023828">
    <property type="entry name" value="Peptidase_S8_Ser-AS"/>
</dbReference>
<feature type="domain" description="Secretion system C-terminal sorting" evidence="7">
    <location>
        <begin position="577"/>
        <end position="655"/>
    </location>
</feature>
<keyword evidence="4 5" id="KW-0720">Serine protease</keyword>
<dbReference type="InterPro" id="IPR036852">
    <property type="entry name" value="Peptidase_S8/S53_dom_sf"/>
</dbReference>
<comment type="caution">
    <text evidence="8">The sequence shown here is derived from an EMBL/GenBank/DDBJ whole genome shotgun (WGS) entry which is preliminary data.</text>
</comment>
<dbReference type="InterPro" id="IPR026444">
    <property type="entry name" value="Secre_tail"/>
</dbReference>
<dbReference type="PANTHER" id="PTHR43806:SF67">
    <property type="entry name" value="EGF-LIKE DOMAIN-CONTAINING PROTEIN"/>
    <property type="match status" value="1"/>
</dbReference>
<evidence type="ECO:0000256" key="3">
    <source>
        <dbReference type="ARBA" id="ARBA00022801"/>
    </source>
</evidence>
<evidence type="ECO:0000256" key="5">
    <source>
        <dbReference type="PROSITE-ProRule" id="PRU01240"/>
    </source>
</evidence>
<keyword evidence="2 5" id="KW-0645">Protease</keyword>
<dbReference type="SUPFAM" id="SSF52743">
    <property type="entry name" value="Subtilisin-like"/>
    <property type="match status" value="1"/>
</dbReference>
<dbReference type="GO" id="GO:0006508">
    <property type="term" value="P:proteolysis"/>
    <property type="evidence" value="ECO:0007669"/>
    <property type="project" value="UniProtKB-KW"/>
</dbReference>
<accession>A0A9X3BIP0</accession>
<dbReference type="Pfam" id="PF00082">
    <property type="entry name" value="Peptidase_S8"/>
    <property type="match status" value="1"/>
</dbReference>
<evidence type="ECO:0000259" key="6">
    <source>
        <dbReference type="Pfam" id="PF00082"/>
    </source>
</evidence>
<evidence type="ECO:0000313" key="9">
    <source>
        <dbReference type="Proteomes" id="UP001155483"/>
    </source>
</evidence>
<dbReference type="InterPro" id="IPR015500">
    <property type="entry name" value="Peptidase_S8_subtilisin-rel"/>
</dbReference>
<reference evidence="8" key="1">
    <citation type="submission" date="2022-09" db="EMBL/GenBank/DDBJ databases">
        <authorList>
            <person name="Yuan C."/>
            <person name="Ke Z."/>
        </authorList>
    </citation>
    <scope>NUCLEOTIDE SEQUENCE</scope>
    <source>
        <strain evidence="8">LB-8</strain>
    </source>
</reference>
<dbReference type="GO" id="GO:0004252">
    <property type="term" value="F:serine-type endopeptidase activity"/>
    <property type="evidence" value="ECO:0007669"/>
    <property type="project" value="UniProtKB-UniRule"/>
</dbReference>
<name>A0A9X3BIP0_9BACT</name>
<dbReference type="NCBIfam" id="TIGR04183">
    <property type="entry name" value="Por_Secre_tail"/>
    <property type="match status" value="1"/>
</dbReference>
<feature type="active site" description="Charge relay system" evidence="5">
    <location>
        <position position="407"/>
    </location>
</feature>
<dbReference type="PROSITE" id="PS00138">
    <property type="entry name" value="SUBTILASE_SER"/>
    <property type="match status" value="1"/>
</dbReference>